<feature type="non-terminal residue" evidence="11">
    <location>
        <position position="1"/>
    </location>
</feature>
<accession>A0A151I1P6</accession>
<sequence length="436" mass="50977">RIFDIGLSTNISQPSRVFFVTEYFIDQEKYYFLILLHINIALFIGGAAMVATGTMLIAYFKFICGMFKISRKVLSSTSFFIFCIISYNSFCINIKAMKDLLMQLEHICNQMKDKNEVAIINEYNYTARRYTIILTVLVVIVGFFCFIGQYLSNCLTVLPKNISHLPIMMEYFIDQEKYFYLILLHSYAIICIGIVVILATGTMLLTYLQYVCGMFRIARYNVQWYRAPLHIQRMIMFLLQREAKEFTLNVGGVFNASMEFASFNKLQYNYSTNIYSYRIEHAININIQQNITLKNKILMNEGIICAVEIHRQAMKLSKHLLSMFEIMMFCLIVFGVIFLTLNLFRVSFLLRIMIIIYMFLSNHIGQNIIDHNNYVFSTAYNVQWYRAPLRIQRMILFLLQRETKVFTLNIGGLFNASMECFATVILIPTSIRTILQ</sequence>
<keyword evidence="2" id="KW-1003">Cell membrane</keyword>
<feature type="transmembrane region" description="Helical" evidence="10">
    <location>
        <begin position="343"/>
        <end position="360"/>
    </location>
</feature>
<gene>
    <name evidence="11" type="ORF">ALC53_09668</name>
</gene>
<feature type="transmembrane region" description="Helical" evidence="10">
    <location>
        <begin position="320"/>
        <end position="337"/>
    </location>
</feature>
<keyword evidence="12" id="KW-1185">Reference proteome</keyword>
<reference evidence="11 12" key="1">
    <citation type="submission" date="2015-09" db="EMBL/GenBank/DDBJ databases">
        <title>Atta colombica WGS genome.</title>
        <authorList>
            <person name="Nygaard S."/>
            <person name="Hu H."/>
            <person name="Boomsma J."/>
            <person name="Zhang G."/>
        </authorList>
    </citation>
    <scope>NUCLEOTIDE SEQUENCE [LARGE SCALE GENOMIC DNA]</scope>
    <source>
        <strain evidence="11">Treedump-2</strain>
        <tissue evidence="11">Whole body</tissue>
    </source>
</reference>
<dbReference type="GO" id="GO:0007165">
    <property type="term" value="P:signal transduction"/>
    <property type="evidence" value="ECO:0007669"/>
    <property type="project" value="UniProtKB-KW"/>
</dbReference>
<keyword evidence="4 10" id="KW-0812">Transmembrane</keyword>
<evidence type="ECO:0000256" key="5">
    <source>
        <dbReference type="ARBA" id="ARBA00022725"/>
    </source>
</evidence>
<evidence type="ECO:0000256" key="7">
    <source>
        <dbReference type="ARBA" id="ARBA00023136"/>
    </source>
</evidence>
<keyword evidence="7 10" id="KW-0472">Membrane</keyword>
<evidence type="ECO:0000256" key="8">
    <source>
        <dbReference type="ARBA" id="ARBA00023170"/>
    </source>
</evidence>
<evidence type="ECO:0000313" key="11">
    <source>
        <dbReference type="EMBL" id="KYM79963.1"/>
    </source>
</evidence>
<evidence type="ECO:0000256" key="10">
    <source>
        <dbReference type="SAM" id="Phobius"/>
    </source>
</evidence>
<keyword evidence="9" id="KW-0807">Transducer</keyword>
<dbReference type="STRING" id="520822.A0A151I1P6"/>
<dbReference type="Pfam" id="PF02949">
    <property type="entry name" value="7tm_6"/>
    <property type="match status" value="2"/>
</dbReference>
<dbReference type="EMBL" id="KQ976580">
    <property type="protein sequence ID" value="KYM79963.1"/>
    <property type="molecule type" value="Genomic_DNA"/>
</dbReference>
<dbReference type="InterPro" id="IPR004117">
    <property type="entry name" value="7tm6_olfct_rcpt"/>
</dbReference>
<evidence type="ECO:0000256" key="3">
    <source>
        <dbReference type="ARBA" id="ARBA00022606"/>
    </source>
</evidence>
<proteinExistence type="predicted"/>
<evidence type="ECO:0000256" key="6">
    <source>
        <dbReference type="ARBA" id="ARBA00022989"/>
    </source>
</evidence>
<keyword evidence="6 10" id="KW-1133">Transmembrane helix</keyword>
<dbReference type="GO" id="GO:0005886">
    <property type="term" value="C:plasma membrane"/>
    <property type="evidence" value="ECO:0007669"/>
    <property type="project" value="UniProtKB-SubCell"/>
</dbReference>
<dbReference type="PANTHER" id="PTHR21137:SF35">
    <property type="entry name" value="ODORANT RECEPTOR 19A-RELATED"/>
    <property type="match status" value="1"/>
</dbReference>
<dbReference type="PANTHER" id="PTHR21137">
    <property type="entry name" value="ODORANT RECEPTOR"/>
    <property type="match status" value="1"/>
</dbReference>
<dbReference type="Proteomes" id="UP000078540">
    <property type="component" value="Unassembled WGS sequence"/>
</dbReference>
<evidence type="ECO:0000256" key="2">
    <source>
        <dbReference type="ARBA" id="ARBA00022475"/>
    </source>
</evidence>
<evidence type="ECO:0008006" key="13">
    <source>
        <dbReference type="Google" id="ProtNLM"/>
    </source>
</evidence>
<feature type="transmembrane region" description="Helical" evidence="10">
    <location>
        <begin position="72"/>
        <end position="94"/>
    </location>
</feature>
<feature type="transmembrane region" description="Helical" evidence="10">
    <location>
        <begin position="178"/>
        <end position="208"/>
    </location>
</feature>
<protein>
    <recommendedName>
        <fullName evidence="13">Odorant receptor</fullName>
    </recommendedName>
</protein>
<keyword evidence="3" id="KW-0716">Sensory transduction</keyword>
<evidence type="ECO:0000256" key="9">
    <source>
        <dbReference type="ARBA" id="ARBA00023224"/>
    </source>
</evidence>
<dbReference type="GO" id="GO:0005549">
    <property type="term" value="F:odorant binding"/>
    <property type="evidence" value="ECO:0007669"/>
    <property type="project" value="InterPro"/>
</dbReference>
<dbReference type="AlphaFoldDB" id="A0A151I1P6"/>
<feature type="transmembrane region" description="Helical" evidence="10">
    <location>
        <begin position="30"/>
        <end position="60"/>
    </location>
</feature>
<evidence type="ECO:0000313" key="12">
    <source>
        <dbReference type="Proteomes" id="UP000078540"/>
    </source>
</evidence>
<evidence type="ECO:0000256" key="1">
    <source>
        <dbReference type="ARBA" id="ARBA00004651"/>
    </source>
</evidence>
<feature type="transmembrane region" description="Helical" evidence="10">
    <location>
        <begin position="130"/>
        <end position="151"/>
    </location>
</feature>
<name>A0A151I1P6_9HYME</name>
<keyword evidence="5" id="KW-0552">Olfaction</keyword>
<organism evidence="11 12">
    <name type="scientific">Atta colombica</name>
    <dbReference type="NCBI Taxonomy" id="520822"/>
    <lineage>
        <taxon>Eukaryota</taxon>
        <taxon>Metazoa</taxon>
        <taxon>Ecdysozoa</taxon>
        <taxon>Arthropoda</taxon>
        <taxon>Hexapoda</taxon>
        <taxon>Insecta</taxon>
        <taxon>Pterygota</taxon>
        <taxon>Neoptera</taxon>
        <taxon>Endopterygota</taxon>
        <taxon>Hymenoptera</taxon>
        <taxon>Apocrita</taxon>
        <taxon>Aculeata</taxon>
        <taxon>Formicoidea</taxon>
        <taxon>Formicidae</taxon>
        <taxon>Myrmicinae</taxon>
        <taxon>Atta</taxon>
    </lineage>
</organism>
<keyword evidence="8" id="KW-0675">Receptor</keyword>
<dbReference type="GO" id="GO:0004984">
    <property type="term" value="F:olfactory receptor activity"/>
    <property type="evidence" value="ECO:0007669"/>
    <property type="project" value="InterPro"/>
</dbReference>
<evidence type="ECO:0000256" key="4">
    <source>
        <dbReference type="ARBA" id="ARBA00022692"/>
    </source>
</evidence>
<comment type="subcellular location">
    <subcellularLocation>
        <location evidence="1">Cell membrane</location>
        <topology evidence="1">Multi-pass membrane protein</topology>
    </subcellularLocation>
</comment>